<name>A0A8C4QY56_EPTBU</name>
<dbReference type="Pfam" id="PF00123">
    <property type="entry name" value="Hormone_2"/>
    <property type="match status" value="1"/>
</dbReference>
<feature type="chain" id="PRO_5034720613" description="Glucagon / GIP / secretin / VIP family domain-containing protein" evidence="4">
    <location>
        <begin position="27"/>
        <end position="159"/>
    </location>
</feature>
<feature type="domain" description="Glucagon / GIP / secretin / VIP family" evidence="5">
    <location>
        <begin position="101"/>
        <end position="127"/>
    </location>
</feature>
<evidence type="ECO:0000256" key="2">
    <source>
        <dbReference type="ARBA" id="ARBA00008369"/>
    </source>
</evidence>
<dbReference type="AlphaFoldDB" id="A0A8C4QY56"/>
<dbReference type="InterPro" id="IPR000532">
    <property type="entry name" value="Glucagon_GIP_secretin_VIP"/>
</dbReference>
<evidence type="ECO:0000256" key="1">
    <source>
        <dbReference type="ARBA" id="ARBA00004613"/>
    </source>
</evidence>
<dbReference type="GO" id="GO:0005576">
    <property type="term" value="C:extracellular region"/>
    <property type="evidence" value="ECO:0007669"/>
    <property type="project" value="UniProtKB-SubCell"/>
</dbReference>
<comment type="subcellular location">
    <subcellularLocation>
        <location evidence="1">Secreted</location>
    </subcellularLocation>
</comment>
<evidence type="ECO:0000259" key="5">
    <source>
        <dbReference type="SMART" id="SM00070"/>
    </source>
</evidence>
<protein>
    <recommendedName>
        <fullName evidence="5">Glucagon / GIP / secretin / VIP family domain-containing protein</fullName>
    </recommendedName>
</protein>
<feature type="signal peptide" evidence="4">
    <location>
        <begin position="1"/>
        <end position="26"/>
    </location>
</feature>
<evidence type="ECO:0000256" key="3">
    <source>
        <dbReference type="ARBA" id="ARBA00022525"/>
    </source>
</evidence>
<comment type="similarity">
    <text evidence="2">Belongs to the glucagon family.</text>
</comment>
<accession>A0A8C4QY56</accession>
<dbReference type="Ensembl" id="ENSEBUT00000022888.1">
    <property type="protein sequence ID" value="ENSEBUP00000022312.1"/>
    <property type="gene ID" value="ENSEBUG00000013744.1"/>
</dbReference>
<dbReference type="InterPro" id="IPR046963">
    <property type="entry name" value="VIP/GHRH-like"/>
</dbReference>
<dbReference type="GO" id="GO:0005184">
    <property type="term" value="F:neuropeptide hormone activity"/>
    <property type="evidence" value="ECO:0007669"/>
    <property type="project" value="InterPro"/>
</dbReference>
<dbReference type="GO" id="GO:0007189">
    <property type="term" value="P:adenylate cyclase-activating G protein-coupled receptor signaling pathway"/>
    <property type="evidence" value="ECO:0007669"/>
    <property type="project" value="TreeGrafter"/>
</dbReference>
<reference evidence="6" key="1">
    <citation type="submission" date="2025-08" db="UniProtKB">
        <authorList>
            <consortium name="Ensembl"/>
        </authorList>
    </citation>
    <scope>IDENTIFICATION</scope>
</reference>
<reference evidence="6" key="2">
    <citation type="submission" date="2025-09" db="UniProtKB">
        <authorList>
            <consortium name="Ensembl"/>
        </authorList>
    </citation>
    <scope>IDENTIFICATION</scope>
</reference>
<keyword evidence="3" id="KW-0964">Secreted</keyword>
<proteinExistence type="inferred from homology"/>
<sequence length="159" mass="18114">MPLGSRCTTSWALLTLMVLLHHPAHSFPAAKETPEIRAQRHLDAVFTSAYKNILGELSAQRYLESLLENAPESVGQSNLSERAWQTRRDQDEEILHPMKRISDSLFTDNFSRYRKQKALQKLLSSTTGKRSFDTNGFGLENEEDPEVISKLIQQLSQVE</sequence>
<keyword evidence="7" id="KW-1185">Reference proteome</keyword>
<dbReference type="GO" id="GO:0051428">
    <property type="term" value="F:peptide hormone receptor binding"/>
    <property type="evidence" value="ECO:0007669"/>
    <property type="project" value="TreeGrafter"/>
</dbReference>
<dbReference type="Proteomes" id="UP000694388">
    <property type="component" value="Unplaced"/>
</dbReference>
<dbReference type="PANTHER" id="PTHR11213">
    <property type="entry name" value="GLUCAGON-FAMILY NEUROPEPTIDE"/>
    <property type="match status" value="1"/>
</dbReference>
<dbReference type="SMART" id="SM00070">
    <property type="entry name" value="GLUCA"/>
    <property type="match status" value="2"/>
</dbReference>
<dbReference type="GO" id="GO:0032880">
    <property type="term" value="P:regulation of protein localization"/>
    <property type="evidence" value="ECO:0007669"/>
    <property type="project" value="TreeGrafter"/>
</dbReference>
<evidence type="ECO:0000256" key="4">
    <source>
        <dbReference type="SAM" id="SignalP"/>
    </source>
</evidence>
<organism evidence="6 7">
    <name type="scientific">Eptatretus burgeri</name>
    <name type="common">Inshore hagfish</name>
    <dbReference type="NCBI Taxonomy" id="7764"/>
    <lineage>
        <taxon>Eukaryota</taxon>
        <taxon>Metazoa</taxon>
        <taxon>Chordata</taxon>
        <taxon>Craniata</taxon>
        <taxon>Vertebrata</taxon>
        <taxon>Cyclostomata</taxon>
        <taxon>Myxini</taxon>
        <taxon>Myxiniformes</taxon>
        <taxon>Myxinidae</taxon>
        <taxon>Eptatretinae</taxon>
        <taxon>Eptatretus</taxon>
    </lineage>
</organism>
<feature type="domain" description="Glucagon / GIP / secretin / VIP family" evidence="5">
    <location>
        <begin position="41"/>
        <end position="67"/>
    </location>
</feature>
<evidence type="ECO:0000313" key="6">
    <source>
        <dbReference type="Ensembl" id="ENSEBUP00000022312.1"/>
    </source>
</evidence>
<evidence type="ECO:0000313" key="7">
    <source>
        <dbReference type="Proteomes" id="UP000694388"/>
    </source>
</evidence>
<keyword evidence="4" id="KW-0732">Signal</keyword>